<proteinExistence type="predicted"/>
<accession>A0A168PHA6</accession>
<name>A0A168PHA6_9GAMM</name>
<sequence length="51" mass="4993">MGNNISSDNVISNSAIKGAVTGPLIGARFFGPPGIAIGATIGGLAGFIFDD</sequence>
<organism evidence="1">
    <name type="scientific">Colwellia sp. C1</name>
    <dbReference type="NCBI Taxonomy" id="1737566"/>
    <lineage>
        <taxon>Bacteria</taxon>
        <taxon>Pseudomonadati</taxon>
        <taxon>Pseudomonadota</taxon>
        <taxon>Gammaproteobacteria</taxon>
        <taxon>Alteromonadales</taxon>
        <taxon>Colwelliaceae</taxon>
        <taxon>Colwellia</taxon>
    </lineage>
</organism>
<dbReference type="AlphaFoldDB" id="A0A168PHA6"/>
<evidence type="ECO:0000313" key="1">
    <source>
        <dbReference type="EMBL" id="ANC57891.1"/>
    </source>
</evidence>
<reference evidence="1" key="1">
    <citation type="submission" date="2016-03" db="EMBL/GenBank/DDBJ databases">
        <title>Partial sequence of psychrophilic Colwellia sp.</title>
        <authorList>
            <person name="Pankowski J.A."/>
            <person name="Leong J.S."/>
            <person name="Nano F.E."/>
        </authorList>
    </citation>
    <scope>NUCLEOTIDE SEQUENCE</scope>
    <source>
        <strain evidence="1">C1</strain>
    </source>
</reference>
<dbReference type="EMBL" id="KU926705">
    <property type="protein sequence ID" value="ANC57891.1"/>
    <property type="molecule type" value="Genomic_DNA"/>
</dbReference>
<evidence type="ECO:0008006" key="2">
    <source>
        <dbReference type="Google" id="ProtNLM"/>
    </source>
</evidence>
<protein>
    <recommendedName>
        <fullName evidence="2">Glycine zipper domain-containing protein</fullName>
    </recommendedName>
</protein>